<evidence type="ECO:0000313" key="1">
    <source>
        <dbReference type="EMBL" id="KRL50266.1"/>
    </source>
</evidence>
<name>A0A0R1R695_9LACO</name>
<evidence type="ECO:0008006" key="3">
    <source>
        <dbReference type="Google" id="ProtNLM"/>
    </source>
</evidence>
<dbReference type="PATRIC" id="fig|1423805.4.peg.1980"/>
<organism evidence="1 2">
    <name type="scientific">Levilactobacillus spicheri DSM 15429</name>
    <dbReference type="NCBI Taxonomy" id="1423805"/>
    <lineage>
        <taxon>Bacteria</taxon>
        <taxon>Bacillati</taxon>
        <taxon>Bacillota</taxon>
        <taxon>Bacilli</taxon>
        <taxon>Lactobacillales</taxon>
        <taxon>Lactobacillaceae</taxon>
        <taxon>Levilactobacillus</taxon>
    </lineage>
</organism>
<accession>A0A0R1R695</accession>
<dbReference type="Proteomes" id="UP000051835">
    <property type="component" value="Unassembled WGS sequence"/>
</dbReference>
<protein>
    <recommendedName>
        <fullName evidence="3">XRE family transcriptional regulator</fullName>
    </recommendedName>
</protein>
<proteinExistence type="predicted"/>
<sequence length="68" mass="7636">MFLLLDTEPGRKAVKNYMTEKSITYRMAGILFGKTPQWIQQVVSGKAKGPKATALIISMISEFDIKED</sequence>
<comment type="caution">
    <text evidence="1">The sequence shown here is derived from an EMBL/GenBank/DDBJ whole genome shotgun (WGS) entry which is preliminary data.</text>
</comment>
<evidence type="ECO:0000313" key="2">
    <source>
        <dbReference type="Proteomes" id="UP000051835"/>
    </source>
</evidence>
<reference evidence="1 2" key="1">
    <citation type="journal article" date="2015" name="Genome Announc.">
        <title>Expanding the biotechnology potential of lactobacilli through comparative genomics of 213 strains and associated genera.</title>
        <authorList>
            <person name="Sun Z."/>
            <person name="Harris H.M."/>
            <person name="McCann A."/>
            <person name="Guo C."/>
            <person name="Argimon S."/>
            <person name="Zhang W."/>
            <person name="Yang X."/>
            <person name="Jeffery I.B."/>
            <person name="Cooney J.C."/>
            <person name="Kagawa T.F."/>
            <person name="Liu W."/>
            <person name="Song Y."/>
            <person name="Salvetti E."/>
            <person name="Wrobel A."/>
            <person name="Rasinkangas P."/>
            <person name="Parkhill J."/>
            <person name="Rea M.C."/>
            <person name="O'Sullivan O."/>
            <person name="Ritari J."/>
            <person name="Douillard F.P."/>
            <person name="Paul Ross R."/>
            <person name="Yang R."/>
            <person name="Briner A.E."/>
            <person name="Felis G.E."/>
            <person name="de Vos W.M."/>
            <person name="Barrangou R."/>
            <person name="Klaenhammer T.R."/>
            <person name="Caufield P.W."/>
            <person name="Cui Y."/>
            <person name="Zhang H."/>
            <person name="O'Toole P.W."/>
        </authorList>
    </citation>
    <scope>NUCLEOTIDE SEQUENCE [LARGE SCALE GENOMIC DNA]</scope>
    <source>
        <strain evidence="1 2">DSM 15429</strain>
    </source>
</reference>
<gene>
    <name evidence="1" type="ORF">FD37_GL001929</name>
</gene>
<dbReference type="EMBL" id="AZFC01000002">
    <property type="protein sequence ID" value="KRL50266.1"/>
    <property type="molecule type" value="Genomic_DNA"/>
</dbReference>
<dbReference type="AlphaFoldDB" id="A0A0R1R695"/>